<dbReference type="AlphaFoldDB" id="A0AAU9QJA9"/>
<comment type="caution">
    <text evidence="1">The sequence shown here is derived from an EMBL/GenBank/DDBJ whole genome shotgun (WGS) entry which is preliminary data.</text>
</comment>
<accession>A0AAU9QJA9</accession>
<proteinExistence type="predicted"/>
<evidence type="ECO:0000313" key="2">
    <source>
        <dbReference type="Proteomes" id="UP001295462"/>
    </source>
</evidence>
<dbReference type="Proteomes" id="UP001295462">
    <property type="component" value="Unassembled WGS sequence"/>
</dbReference>
<gene>
    <name evidence="1" type="ORF">THF1A12_20254</name>
</gene>
<evidence type="ECO:0000313" key="1">
    <source>
        <dbReference type="EMBL" id="CAH1586140.1"/>
    </source>
</evidence>
<reference evidence="1" key="1">
    <citation type="submission" date="2022-01" db="EMBL/GenBank/DDBJ databases">
        <authorList>
            <person name="Lagorce A."/>
        </authorList>
    </citation>
    <scope>NUCLEOTIDE SEQUENCE</scope>
    <source>
        <strain evidence="1">Th15_F1_A12</strain>
    </source>
</reference>
<name>A0AAU9QJA9_9VIBR</name>
<organism evidence="1 2">
    <name type="scientific">Vibrio jasicida</name>
    <dbReference type="NCBI Taxonomy" id="766224"/>
    <lineage>
        <taxon>Bacteria</taxon>
        <taxon>Pseudomonadati</taxon>
        <taxon>Pseudomonadota</taxon>
        <taxon>Gammaproteobacteria</taxon>
        <taxon>Vibrionales</taxon>
        <taxon>Vibrionaceae</taxon>
        <taxon>Vibrio</taxon>
    </lineage>
</organism>
<dbReference type="EMBL" id="CAKMUD010000072">
    <property type="protein sequence ID" value="CAH1586140.1"/>
    <property type="molecule type" value="Genomic_DNA"/>
</dbReference>
<sequence>MMVCVQTEPTAAPKAQQPKPVSSKLNVGASMVKMAAIIKTISPSIVDTLRPMTSHILPQKTTPNAKATKKMDIACAASLLLTPNVLFTEVSAGLYIVSMICGNIKSTTANGMDTFSINLFIVKFSKIPLLQSVV</sequence>
<protein>
    <submittedName>
        <fullName evidence="1">Uncharacterized protein</fullName>
    </submittedName>
</protein>